<organism evidence="1">
    <name type="scientific">Fusarium oxysporum f. sp. conglutinans race 2 54008</name>
    <dbReference type="NCBI Taxonomy" id="1089457"/>
    <lineage>
        <taxon>Eukaryota</taxon>
        <taxon>Fungi</taxon>
        <taxon>Dikarya</taxon>
        <taxon>Ascomycota</taxon>
        <taxon>Pezizomycotina</taxon>
        <taxon>Sordariomycetes</taxon>
        <taxon>Hypocreomycetidae</taxon>
        <taxon>Hypocreales</taxon>
        <taxon>Nectriaceae</taxon>
        <taxon>Fusarium</taxon>
        <taxon>Fusarium oxysporum species complex</taxon>
    </lineage>
</organism>
<accession>X0GL99</accession>
<gene>
    <name evidence="1" type="ORF">FOPG_19379</name>
</gene>
<dbReference type="AlphaFoldDB" id="X0GL99"/>
<proteinExistence type="predicted"/>
<reference evidence="1" key="1">
    <citation type="submission" date="2011-11" db="EMBL/GenBank/DDBJ databases">
        <title>The Genome Sequence of Fusarium oxysporum PHW808.</title>
        <authorList>
            <consortium name="The Broad Institute Genome Sequencing Platform"/>
            <person name="Ma L.-J."/>
            <person name="Gale L.R."/>
            <person name="Schwartz D.C."/>
            <person name="Zhou S."/>
            <person name="Corby-Kistler H."/>
            <person name="Young S.K."/>
            <person name="Zeng Q."/>
            <person name="Gargeya S."/>
            <person name="Fitzgerald M."/>
            <person name="Haas B."/>
            <person name="Abouelleil A."/>
            <person name="Alvarado L."/>
            <person name="Arachchi H.M."/>
            <person name="Berlin A."/>
            <person name="Brown A."/>
            <person name="Chapman S.B."/>
            <person name="Chen Z."/>
            <person name="Dunbar C."/>
            <person name="Freedman E."/>
            <person name="Gearin G."/>
            <person name="Goldberg J."/>
            <person name="Griggs A."/>
            <person name="Gujja S."/>
            <person name="Heiman D."/>
            <person name="Howarth C."/>
            <person name="Larson L."/>
            <person name="Lui A."/>
            <person name="MacDonald P.J.P."/>
            <person name="Montmayeur A."/>
            <person name="Murphy C."/>
            <person name="Neiman D."/>
            <person name="Pearson M."/>
            <person name="Priest M."/>
            <person name="Roberts A."/>
            <person name="Saif S."/>
            <person name="Shea T."/>
            <person name="Shenoy N."/>
            <person name="Sisk P."/>
            <person name="Stolte C."/>
            <person name="Sykes S."/>
            <person name="Wortman J."/>
            <person name="Nusbaum C."/>
            <person name="Birren B."/>
        </authorList>
    </citation>
    <scope>NUCLEOTIDE SEQUENCE [LARGE SCALE GENOMIC DNA]</scope>
    <source>
        <strain evidence="1">54008</strain>
    </source>
</reference>
<dbReference type="HOGENOM" id="CLU_3401290_0_0_1"/>
<dbReference type="Proteomes" id="UP000030676">
    <property type="component" value="Unassembled WGS sequence"/>
</dbReference>
<feature type="non-terminal residue" evidence="1">
    <location>
        <position position="31"/>
    </location>
</feature>
<name>X0GL99_FUSOX</name>
<reference evidence="1" key="2">
    <citation type="submission" date="2014-03" db="EMBL/GenBank/DDBJ databases">
        <title>The Genome Annotation of Fusarium oxysporum PHW808.</title>
        <authorList>
            <consortium name="The Broad Institute Genomics Platform"/>
            <person name="Ma L.-J."/>
            <person name="Corby-Kistler H."/>
            <person name="Broz K."/>
            <person name="Gale L.R."/>
            <person name="Jonkers W."/>
            <person name="O'Donnell K."/>
            <person name="Ploetz R."/>
            <person name="Steinberg C."/>
            <person name="Schwartz D.C."/>
            <person name="VanEtten H."/>
            <person name="Zhou S."/>
            <person name="Young S.K."/>
            <person name="Zeng Q."/>
            <person name="Gargeya S."/>
            <person name="Fitzgerald M."/>
            <person name="Abouelleil A."/>
            <person name="Alvarado L."/>
            <person name="Chapman S.B."/>
            <person name="Gainer-Dewar J."/>
            <person name="Goldberg J."/>
            <person name="Griggs A."/>
            <person name="Gujja S."/>
            <person name="Hansen M."/>
            <person name="Howarth C."/>
            <person name="Imamovic A."/>
            <person name="Ireland A."/>
            <person name="Larimer J."/>
            <person name="McCowan C."/>
            <person name="Murphy C."/>
            <person name="Pearson M."/>
            <person name="Poon T.W."/>
            <person name="Priest M."/>
            <person name="Roberts A."/>
            <person name="Saif S."/>
            <person name="Shea T."/>
            <person name="Sykes S."/>
            <person name="Wortman J."/>
            <person name="Nusbaum C."/>
            <person name="Birren B."/>
        </authorList>
    </citation>
    <scope>NUCLEOTIDE SEQUENCE</scope>
    <source>
        <strain evidence="1">54008</strain>
    </source>
</reference>
<sequence>MGHEVIKGKWGCMYNYISDIAHCKSHTSHGL</sequence>
<protein>
    <submittedName>
        <fullName evidence="1">Uncharacterized protein</fullName>
    </submittedName>
</protein>
<dbReference type="EMBL" id="KK034160">
    <property type="protein sequence ID" value="EXL64357.1"/>
    <property type="molecule type" value="Genomic_DNA"/>
</dbReference>
<evidence type="ECO:0000313" key="1">
    <source>
        <dbReference type="EMBL" id="EXL64357.1"/>
    </source>
</evidence>